<reference evidence="2 3" key="1">
    <citation type="submission" date="2016-03" db="EMBL/GenBank/DDBJ databases">
        <title>Genome sequence of Variovorax paradoxus KB5.</title>
        <authorList>
            <person name="Jeong H."/>
            <person name="Hong C.E."/>
            <person name="Jo S.H."/>
            <person name="Park J.M."/>
        </authorList>
    </citation>
    <scope>NUCLEOTIDE SEQUENCE [LARGE SCALE GENOMIC DNA]</scope>
    <source>
        <strain evidence="2 3">KB5</strain>
    </source>
</reference>
<dbReference type="RefSeq" id="WP_081269543.1">
    <property type="nucleotide sequence ID" value="NZ_LVHG01000057.1"/>
</dbReference>
<keyword evidence="1" id="KW-1133">Transmembrane helix</keyword>
<comment type="caution">
    <text evidence="2">The sequence shown here is derived from an EMBL/GenBank/DDBJ whole genome shotgun (WGS) entry which is preliminary data.</text>
</comment>
<dbReference type="AlphaFoldDB" id="A0AA91DMX2"/>
<evidence type="ECO:0000256" key="1">
    <source>
        <dbReference type="SAM" id="Phobius"/>
    </source>
</evidence>
<gene>
    <name evidence="2" type="ORF">A3K87_22600</name>
</gene>
<keyword evidence="1" id="KW-0472">Membrane</keyword>
<dbReference type="EMBL" id="LVHG01000057">
    <property type="protein sequence ID" value="OAK61290.1"/>
    <property type="molecule type" value="Genomic_DNA"/>
</dbReference>
<keyword evidence="1" id="KW-0812">Transmembrane</keyword>
<sequence length="62" mass="6977">MDLTYWLLVGTLLALLPAEWFLLVPFSLGWQPLREQIAEQVARSVALADECAGPFDRPTISF</sequence>
<feature type="transmembrane region" description="Helical" evidence="1">
    <location>
        <begin position="6"/>
        <end position="28"/>
    </location>
</feature>
<accession>A0AA91DMX2</accession>
<name>A0AA91DMX2_VARPD</name>
<evidence type="ECO:0000313" key="3">
    <source>
        <dbReference type="Proteomes" id="UP000077852"/>
    </source>
</evidence>
<organism evidence="2 3">
    <name type="scientific">Variovorax paradoxus</name>
    <dbReference type="NCBI Taxonomy" id="34073"/>
    <lineage>
        <taxon>Bacteria</taxon>
        <taxon>Pseudomonadati</taxon>
        <taxon>Pseudomonadota</taxon>
        <taxon>Betaproteobacteria</taxon>
        <taxon>Burkholderiales</taxon>
        <taxon>Comamonadaceae</taxon>
        <taxon>Variovorax</taxon>
    </lineage>
</organism>
<proteinExistence type="predicted"/>
<protein>
    <submittedName>
        <fullName evidence="2">Uncharacterized protein</fullName>
    </submittedName>
</protein>
<dbReference type="Proteomes" id="UP000077852">
    <property type="component" value="Unassembled WGS sequence"/>
</dbReference>
<evidence type="ECO:0000313" key="2">
    <source>
        <dbReference type="EMBL" id="OAK61290.1"/>
    </source>
</evidence>